<proteinExistence type="predicted"/>
<evidence type="ECO:0000256" key="2">
    <source>
        <dbReference type="ARBA" id="ARBA00022803"/>
    </source>
</evidence>
<reference evidence="4" key="1">
    <citation type="journal article" date="2014" name="Front. Microbiol.">
        <title>High frequency of phylogenetically diverse reductive dehalogenase-homologous genes in deep subseafloor sedimentary metagenomes.</title>
        <authorList>
            <person name="Kawai M."/>
            <person name="Futagami T."/>
            <person name="Toyoda A."/>
            <person name="Takaki Y."/>
            <person name="Nishi S."/>
            <person name="Hori S."/>
            <person name="Arai W."/>
            <person name="Tsubouchi T."/>
            <person name="Morono Y."/>
            <person name="Uchiyama I."/>
            <person name="Ito T."/>
            <person name="Fujiyama A."/>
            <person name="Inagaki F."/>
            <person name="Takami H."/>
        </authorList>
    </citation>
    <scope>NUCLEOTIDE SEQUENCE</scope>
    <source>
        <strain evidence="4">Expedition CK06-06</strain>
    </source>
</reference>
<dbReference type="PANTHER" id="PTHR44227:SF3">
    <property type="entry name" value="PROTEIN O-MANNOSYL-TRANSFERASE TMTC4"/>
    <property type="match status" value="1"/>
</dbReference>
<evidence type="ECO:0008006" key="5">
    <source>
        <dbReference type="Google" id="ProtNLM"/>
    </source>
</evidence>
<feature type="transmembrane region" description="Helical" evidence="3">
    <location>
        <begin position="106"/>
        <end position="125"/>
    </location>
</feature>
<name>X1REP7_9ZZZZ</name>
<evidence type="ECO:0000256" key="3">
    <source>
        <dbReference type="SAM" id="Phobius"/>
    </source>
</evidence>
<dbReference type="AlphaFoldDB" id="X1REP7"/>
<sequence>GKMIWPSRLAVFYPHPVYDLSIWQTTASLLLLLAISIWVLRLAAGRRYLLTGWLWYLGTLLPVIGLVQVGSQALADRYSYITLTGLFIIIAWGLPELLEKWPHRKIVLWVFSLIVLSALATHAHLQQRYWKNSITLGQHAIDVTTDNHIAHFYIAEPLREQGRLDKA</sequence>
<feature type="transmembrane region" description="Helical" evidence="3">
    <location>
        <begin position="77"/>
        <end position="94"/>
    </location>
</feature>
<comment type="caution">
    <text evidence="4">The sequence shown here is derived from an EMBL/GenBank/DDBJ whole genome shotgun (WGS) entry which is preliminary data.</text>
</comment>
<protein>
    <recommendedName>
        <fullName evidence="5">Glycosyltransferase RgtA/B/C/D-like domain-containing protein</fullName>
    </recommendedName>
</protein>
<gene>
    <name evidence="4" type="ORF">S06H3_61615</name>
</gene>
<evidence type="ECO:0000313" key="4">
    <source>
        <dbReference type="EMBL" id="GAI54054.1"/>
    </source>
</evidence>
<feature type="non-terminal residue" evidence="4">
    <location>
        <position position="167"/>
    </location>
</feature>
<keyword evidence="3" id="KW-0472">Membrane</keyword>
<feature type="transmembrane region" description="Helical" evidence="3">
    <location>
        <begin position="52"/>
        <end position="71"/>
    </location>
</feature>
<accession>X1REP7</accession>
<feature type="transmembrane region" description="Helical" evidence="3">
    <location>
        <begin position="20"/>
        <end position="40"/>
    </location>
</feature>
<dbReference type="InterPro" id="IPR052346">
    <property type="entry name" value="O-mannosyl-transferase_TMTC"/>
</dbReference>
<keyword evidence="3" id="KW-1133">Transmembrane helix</keyword>
<keyword evidence="2" id="KW-0802">TPR repeat</keyword>
<keyword evidence="3" id="KW-0812">Transmembrane</keyword>
<dbReference type="PANTHER" id="PTHR44227">
    <property type="match status" value="1"/>
</dbReference>
<dbReference type="EMBL" id="BARV01040443">
    <property type="protein sequence ID" value="GAI54054.1"/>
    <property type="molecule type" value="Genomic_DNA"/>
</dbReference>
<organism evidence="4">
    <name type="scientific">marine sediment metagenome</name>
    <dbReference type="NCBI Taxonomy" id="412755"/>
    <lineage>
        <taxon>unclassified sequences</taxon>
        <taxon>metagenomes</taxon>
        <taxon>ecological metagenomes</taxon>
    </lineage>
</organism>
<evidence type="ECO:0000256" key="1">
    <source>
        <dbReference type="ARBA" id="ARBA00022737"/>
    </source>
</evidence>
<keyword evidence="1" id="KW-0677">Repeat</keyword>
<feature type="non-terminal residue" evidence="4">
    <location>
        <position position="1"/>
    </location>
</feature>